<dbReference type="InterPro" id="IPR002559">
    <property type="entry name" value="Transposase_11"/>
</dbReference>
<dbReference type="GO" id="GO:0004803">
    <property type="term" value="F:transposase activity"/>
    <property type="evidence" value="ECO:0007669"/>
    <property type="project" value="InterPro"/>
</dbReference>
<dbReference type="AlphaFoldDB" id="A0A1I2CH95"/>
<gene>
    <name evidence="3" type="ORF">SAMN04487819_1229</name>
</gene>
<dbReference type="GO" id="GO:0003677">
    <property type="term" value="F:DNA binding"/>
    <property type="evidence" value="ECO:0007669"/>
    <property type="project" value="InterPro"/>
</dbReference>
<accession>A0A1I2CH95</accession>
<protein>
    <submittedName>
        <fullName evidence="3">Transposase DDE domain-containing protein</fullName>
    </submittedName>
</protein>
<dbReference type="Pfam" id="PF01609">
    <property type="entry name" value="DDE_Tnp_1"/>
    <property type="match status" value="1"/>
</dbReference>
<evidence type="ECO:0000259" key="2">
    <source>
        <dbReference type="Pfam" id="PF01609"/>
    </source>
</evidence>
<dbReference type="PANTHER" id="PTHR30007">
    <property type="entry name" value="PHP DOMAIN PROTEIN"/>
    <property type="match status" value="1"/>
</dbReference>
<name>A0A1I2CH95_9ACTN</name>
<feature type="region of interest" description="Disordered" evidence="1">
    <location>
        <begin position="1"/>
        <end position="21"/>
    </location>
</feature>
<evidence type="ECO:0000256" key="1">
    <source>
        <dbReference type="SAM" id="MobiDB-lite"/>
    </source>
</evidence>
<dbReference type="EMBL" id="FOMZ01000022">
    <property type="protein sequence ID" value="SFE67634.1"/>
    <property type="molecule type" value="Genomic_DNA"/>
</dbReference>
<keyword evidence="4" id="KW-1185">Reference proteome</keyword>
<feature type="domain" description="Transposase IS4-like" evidence="2">
    <location>
        <begin position="8"/>
        <end position="90"/>
    </location>
</feature>
<evidence type="ECO:0000313" key="4">
    <source>
        <dbReference type="Proteomes" id="UP000198716"/>
    </source>
</evidence>
<organism evidence="3 4">
    <name type="scientific">Actinopolyspora alba</name>
    <dbReference type="NCBI Taxonomy" id="673379"/>
    <lineage>
        <taxon>Bacteria</taxon>
        <taxon>Bacillati</taxon>
        <taxon>Actinomycetota</taxon>
        <taxon>Actinomycetes</taxon>
        <taxon>Actinopolysporales</taxon>
        <taxon>Actinopolysporaceae</taxon>
        <taxon>Actinopolyspora</taxon>
        <taxon>Actinopolyspora alba group</taxon>
    </lineage>
</organism>
<reference evidence="4" key="1">
    <citation type="submission" date="2016-10" db="EMBL/GenBank/DDBJ databases">
        <authorList>
            <person name="Varghese N."/>
            <person name="Submissions S."/>
        </authorList>
    </citation>
    <scope>NUCLEOTIDE SEQUENCE [LARGE SCALE GENOMIC DNA]</scope>
    <source>
        <strain evidence="4">DSM 45004</strain>
    </source>
</reference>
<dbReference type="GO" id="GO:0006313">
    <property type="term" value="P:DNA transposition"/>
    <property type="evidence" value="ECO:0007669"/>
    <property type="project" value="InterPro"/>
</dbReference>
<dbReference type="Proteomes" id="UP000198716">
    <property type="component" value="Unassembled WGS sequence"/>
</dbReference>
<proteinExistence type="predicted"/>
<evidence type="ECO:0000313" key="3">
    <source>
        <dbReference type="EMBL" id="SFE67634.1"/>
    </source>
</evidence>
<sequence length="105" mass="11794">MTGPSPVDRGKSGSKNHLLTDRTGLPLAIGVSAANTHDSHGLIPLVLAIPATRSRRGPRRFRPTKLHADKTYDYRTLRRWLRDRGITPRIARRDLDTSDTLGHHR</sequence>
<dbReference type="PANTHER" id="PTHR30007:SF1">
    <property type="entry name" value="BLR1914 PROTEIN"/>
    <property type="match status" value="1"/>
</dbReference>